<dbReference type="EMBL" id="JAMZFT010000003">
    <property type="protein sequence ID" value="MCP1337624.1"/>
    <property type="molecule type" value="Genomic_DNA"/>
</dbReference>
<evidence type="ECO:0008006" key="5">
    <source>
        <dbReference type="Google" id="ProtNLM"/>
    </source>
</evidence>
<feature type="region of interest" description="Disordered" evidence="1">
    <location>
        <begin position="1"/>
        <end position="30"/>
    </location>
</feature>
<feature type="transmembrane region" description="Helical" evidence="2">
    <location>
        <begin position="283"/>
        <end position="305"/>
    </location>
</feature>
<keyword evidence="2" id="KW-1133">Transmembrane helix</keyword>
<keyword evidence="4" id="KW-1185">Reference proteome</keyword>
<feature type="transmembrane region" description="Helical" evidence="2">
    <location>
        <begin position="140"/>
        <end position="160"/>
    </location>
</feature>
<dbReference type="AlphaFoldDB" id="A0A9J6PIJ2"/>
<feature type="transmembrane region" description="Helical" evidence="2">
    <location>
        <begin position="33"/>
        <end position="55"/>
    </location>
</feature>
<dbReference type="Proteomes" id="UP001055804">
    <property type="component" value="Unassembled WGS sequence"/>
</dbReference>
<accession>A0A9J6PIJ2</accession>
<proteinExistence type="predicted"/>
<gene>
    <name evidence="3" type="ORF">NJQ99_14470</name>
</gene>
<sequence length="450" mass="50965">MSETTSPTPATAPAETIAGTPARDRPAPPPSATVSWINFTGLAGFALALWAVNTWRPQPEWALLLTFAGIAVPIVVLEWATGVMRIPFRPVDPPVNAVRVGDRTARVGLKLLGLGATLAAVLAVYWAFPVYRDGQAALLLRLVELLWLPFLLIAPLYVWVTDARMQRPEDGYLHTGLLVTGRWADTDGDVLRQHALGWLVKGFFLPLMLSFYANDLQWFLDVWWSRDVFALFQPGAGAAEWMAFYEWLYRSMFMVDVAFATVGYLLTLRLFDAQIRSTEPTLLGWLVCLVCYPPFWGVVSGQYLAYDADNLAWGAWFWNHEWIRFAWSLMILACVGIYAWATVQFGIRFSNLTHRGVLTNGPFRWTKHPAYISKNISWWLLAVPFLSAEGPAEALRLSLLLAGVNLIYYLRARTEERHLRRDPVYVAYADWIAEHGALARLRRLVRPRRP</sequence>
<comment type="caution">
    <text evidence="3">The sequence shown here is derived from an EMBL/GenBank/DDBJ whole genome shotgun (WGS) entry which is preliminary data.</text>
</comment>
<organism evidence="3 4">
    <name type="scientific">Futiania mangrovi</name>
    <dbReference type="NCBI Taxonomy" id="2959716"/>
    <lineage>
        <taxon>Bacteria</taxon>
        <taxon>Pseudomonadati</taxon>
        <taxon>Pseudomonadota</taxon>
        <taxon>Alphaproteobacteria</taxon>
        <taxon>Futianiales</taxon>
        <taxon>Futianiaceae</taxon>
        <taxon>Futiania</taxon>
    </lineage>
</organism>
<protein>
    <recommendedName>
        <fullName evidence="5">Isoprenylcysteine carboxyl methyltransferase</fullName>
    </recommendedName>
</protein>
<reference evidence="3" key="1">
    <citation type="submission" date="2022-06" db="EMBL/GenBank/DDBJ databases">
        <title>Isolation and Genomics of Futiania mangrovii gen. nov., sp. nov., a Rare and Metabolically-versatile member in the Class Alphaproteobacteria.</title>
        <authorList>
            <person name="Liu L."/>
            <person name="Huang W.-C."/>
            <person name="Pan J."/>
            <person name="Li J."/>
            <person name="Huang Y."/>
            <person name="Du H."/>
            <person name="Liu Y."/>
            <person name="Li M."/>
        </authorList>
    </citation>
    <scope>NUCLEOTIDE SEQUENCE</scope>
    <source>
        <strain evidence="3">FT118</strain>
    </source>
</reference>
<feature type="transmembrane region" description="Helical" evidence="2">
    <location>
        <begin position="247"/>
        <end position="271"/>
    </location>
</feature>
<feature type="transmembrane region" description="Helical" evidence="2">
    <location>
        <begin position="325"/>
        <end position="347"/>
    </location>
</feature>
<feature type="compositionally biased region" description="Low complexity" evidence="1">
    <location>
        <begin position="1"/>
        <end position="21"/>
    </location>
</feature>
<evidence type="ECO:0000313" key="4">
    <source>
        <dbReference type="Proteomes" id="UP001055804"/>
    </source>
</evidence>
<feature type="transmembrane region" description="Helical" evidence="2">
    <location>
        <begin position="61"/>
        <end position="80"/>
    </location>
</feature>
<evidence type="ECO:0000256" key="2">
    <source>
        <dbReference type="SAM" id="Phobius"/>
    </source>
</evidence>
<keyword evidence="2" id="KW-0812">Transmembrane</keyword>
<feature type="transmembrane region" description="Helical" evidence="2">
    <location>
        <begin position="109"/>
        <end position="128"/>
    </location>
</feature>
<dbReference type="RefSeq" id="WP_269333586.1">
    <property type="nucleotide sequence ID" value="NZ_JAMZFT010000003.1"/>
</dbReference>
<keyword evidence="2" id="KW-0472">Membrane</keyword>
<dbReference type="Gene3D" id="1.20.120.1630">
    <property type="match status" value="1"/>
</dbReference>
<name>A0A9J6PIJ2_9PROT</name>
<evidence type="ECO:0000256" key="1">
    <source>
        <dbReference type="SAM" id="MobiDB-lite"/>
    </source>
</evidence>
<evidence type="ECO:0000313" key="3">
    <source>
        <dbReference type="EMBL" id="MCP1337624.1"/>
    </source>
</evidence>